<evidence type="ECO:0000256" key="1">
    <source>
        <dbReference type="SAM" id="MobiDB-lite"/>
    </source>
</evidence>
<keyword evidence="4" id="KW-1185">Reference proteome</keyword>
<feature type="transmembrane region" description="Helical" evidence="2">
    <location>
        <begin position="229"/>
        <end position="250"/>
    </location>
</feature>
<dbReference type="Proteomes" id="UP000650833">
    <property type="component" value="Unassembled WGS sequence"/>
</dbReference>
<name>A0A8H7RE71_9FUNG</name>
<keyword evidence="2" id="KW-0472">Membrane</keyword>
<keyword evidence="2" id="KW-0812">Transmembrane</keyword>
<evidence type="ECO:0000256" key="2">
    <source>
        <dbReference type="SAM" id="Phobius"/>
    </source>
</evidence>
<evidence type="ECO:0000313" key="3">
    <source>
        <dbReference type="EMBL" id="KAG2209342.1"/>
    </source>
</evidence>
<keyword evidence="2" id="KW-1133">Transmembrane helix</keyword>
<protein>
    <submittedName>
        <fullName evidence="3">Uncharacterized protein</fullName>
    </submittedName>
</protein>
<feature type="transmembrane region" description="Helical" evidence="2">
    <location>
        <begin position="15"/>
        <end position="35"/>
    </location>
</feature>
<organism evidence="3 4">
    <name type="scientific">Mucor plumbeus</name>
    <dbReference type="NCBI Taxonomy" id="97098"/>
    <lineage>
        <taxon>Eukaryota</taxon>
        <taxon>Fungi</taxon>
        <taxon>Fungi incertae sedis</taxon>
        <taxon>Mucoromycota</taxon>
        <taxon>Mucoromycotina</taxon>
        <taxon>Mucoromycetes</taxon>
        <taxon>Mucorales</taxon>
        <taxon>Mucorineae</taxon>
        <taxon>Mucoraceae</taxon>
        <taxon>Mucor</taxon>
    </lineage>
</organism>
<evidence type="ECO:0000313" key="4">
    <source>
        <dbReference type="Proteomes" id="UP000650833"/>
    </source>
</evidence>
<dbReference type="EMBL" id="JAEPRC010000097">
    <property type="protein sequence ID" value="KAG2209342.1"/>
    <property type="molecule type" value="Genomic_DNA"/>
</dbReference>
<reference evidence="3" key="1">
    <citation type="submission" date="2020-12" db="EMBL/GenBank/DDBJ databases">
        <title>Metabolic potential, ecology and presence of endohyphal bacteria is reflected in genomic diversity of Mucoromycotina.</title>
        <authorList>
            <person name="Muszewska A."/>
            <person name="Okrasinska A."/>
            <person name="Steczkiewicz K."/>
            <person name="Drgas O."/>
            <person name="Orlowska M."/>
            <person name="Perlinska-Lenart U."/>
            <person name="Aleksandrzak-Piekarczyk T."/>
            <person name="Szatraj K."/>
            <person name="Zielenkiewicz U."/>
            <person name="Pilsyk S."/>
            <person name="Malc E."/>
            <person name="Mieczkowski P."/>
            <person name="Kruszewska J.S."/>
            <person name="Biernat P."/>
            <person name="Pawlowska J."/>
        </authorList>
    </citation>
    <scope>NUCLEOTIDE SEQUENCE</scope>
    <source>
        <strain evidence="3">CBS 226.32</strain>
    </source>
</reference>
<feature type="transmembrane region" description="Helical" evidence="2">
    <location>
        <begin position="115"/>
        <end position="136"/>
    </location>
</feature>
<dbReference type="AlphaFoldDB" id="A0A8H7RE71"/>
<feature type="transmembrane region" description="Helical" evidence="2">
    <location>
        <begin position="192"/>
        <end position="214"/>
    </location>
</feature>
<feature type="transmembrane region" description="Helical" evidence="2">
    <location>
        <begin position="42"/>
        <end position="62"/>
    </location>
</feature>
<gene>
    <name evidence="3" type="ORF">INT46_000555</name>
</gene>
<accession>A0A8H7RE71</accession>
<sequence length="308" mass="35119">MFPTFGTLMYPELHYGPLILSAVISAPMAAICLYVPVKPGLIGYLCLFSGVAGVITAAISLHSMGQFLFATAFYPFYGIYIVFMFIPVQISFHHIAKQQRLEENNKTSIQMGTGLVYLGYIWSVVFYATTIAVTVIQSNFKNDLDVTDYEKKYLMYMKASNFLFHSHWGFIAINFILTVIFYKYFDLKSSRLVLICFNIFTIIPIITMTVYSYINHFPSDQPNVIKALGIAYIFLVDLPNSMAILAWFIFYGHKANAQKADTLNQKKEESRQSSENIPIPRFEEAQASRKPPMDYRPWTSIFAVQFSG</sequence>
<feature type="transmembrane region" description="Helical" evidence="2">
    <location>
        <begin position="162"/>
        <end position="185"/>
    </location>
</feature>
<feature type="compositionally biased region" description="Basic and acidic residues" evidence="1">
    <location>
        <begin position="281"/>
        <end position="293"/>
    </location>
</feature>
<feature type="region of interest" description="Disordered" evidence="1">
    <location>
        <begin position="262"/>
        <end position="293"/>
    </location>
</feature>
<dbReference type="OrthoDB" id="10560053at2759"/>
<feature type="transmembrane region" description="Helical" evidence="2">
    <location>
        <begin position="74"/>
        <end position="95"/>
    </location>
</feature>
<proteinExistence type="predicted"/>
<comment type="caution">
    <text evidence="3">The sequence shown here is derived from an EMBL/GenBank/DDBJ whole genome shotgun (WGS) entry which is preliminary data.</text>
</comment>